<proteinExistence type="predicted"/>
<keyword evidence="4" id="KW-1185">Reference proteome</keyword>
<dbReference type="InterPro" id="IPR035919">
    <property type="entry name" value="EAL_sf"/>
</dbReference>
<name>A0ABW9G353_9GAMM</name>
<reference evidence="3 4" key="1">
    <citation type="journal article" date="2013" name="Int. J. Syst. Evol. Microbiol.">
        <title>Celerinatantimonas yamalensis sp. nov., a cold-adapted diazotrophic bacterium from a cold permafrost brine.</title>
        <authorList>
            <person name="Shcherbakova V."/>
            <person name="Chuvilskaya N."/>
            <person name="Rivkina E."/>
            <person name="Demidov N."/>
            <person name="Uchaeva V."/>
            <person name="Suetin S."/>
            <person name="Suzina N."/>
            <person name="Gilichinsky D."/>
        </authorList>
    </citation>
    <scope>NUCLEOTIDE SEQUENCE [LARGE SCALE GENOMIC DNA]</scope>
    <source>
        <strain evidence="3 4">C7</strain>
    </source>
</reference>
<evidence type="ECO:0000313" key="3">
    <source>
        <dbReference type="EMBL" id="MFM2483640.1"/>
    </source>
</evidence>
<sequence>MSEDGLLSQFTGFPLKWSWDVTASVMRCSEQLPLLLGYPEVTSITLSQLIASAELSQREILKECIRDAYQGQHTREVRIVVNGSQRFIALLCIWTDPALPKLIQGTLEFLIDVPSQQVEFDLFYHLFVHAHVGMLVLDNQQRILMANQEFCRTTGFQENELLGVSAELFGGHDSDPALYQRIWQTVAKKGFWIGELLARDKQGYTFAHELTLQRIVVNSDKRQFFVAISKRLDISMAHLLDDEGPTSTTVQNESLSKFPNASEFKQVLGQHFNELPSDQTIVVFVFQPYFSKNISVSMSHWLIGNRLIELPNEMTLGVFTPELFAGFIVVPRNLGVIHRHLQTLLALVCNESQESGESDEIGVHVNIGVSILGTDAVSVSQLISHASQALVATRERDKSMIIYFDNRLQKKMDHKQVLSRLLDKSIKQNTINVFYQPIVDLNTLKIVKFEALFRVKLDTKLPYNTQELIQLAEENGWIDRIDMAVTRRALIDLAALQTYFKNPALQLSVNRSMHNDRLSHCCLEDTLNIIMEARIDPSLVTVELTESSLLADIDRQMVWIDRLKKQGIEIAIDDFGTGYSSFSYLLNLPINIIKIDRSFVTELKMGSNAYMMIEMVTSLVHQMGGKVVAEGVETSEVLHMLSQAKVDYAQGYLLSKPMSLKDIVAGQLAASFPSLQRVLITSKVQHVRDVMQREFLRVGLDHKLSVARELMHNHHVVFLVVIEEGKCCGILREADINLAISPYINTDGEQQRDLNTLNKRVHQLMQRDGFASVHQDCEITFIQRLLQDPNNQVVVVTGEHGGCVGIITADVLLQYV</sequence>
<dbReference type="Gene3D" id="3.20.20.450">
    <property type="entry name" value="EAL domain"/>
    <property type="match status" value="1"/>
</dbReference>
<dbReference type="PROSITE" id="PS50112">
    <property type="entry name" value="PAS"/>
    <property type="match status" value="1"/>
</dbReference>
<accession>A0ABW9G353</accession>
<dbReference type="PANTHER" id="PTHR33121:SF79">
    <property type="entry name" value="CYCLIC DI-GMP PHOSPHODIESTERASE PDED-RELATED"/>
    <property type="match status" value="1"/>
</dbReference>
<evidence type="ECO:0000259" key="2">
    <source>
        <dbReference type="PROSITE" id="PS50883"/>
    </source>
</evidence>
<feature type="domain" description="PAS" evidence="1">
    <location>
        <begin position="134"/>
        <end position="163"/>
    </location>
</feature>
<dbReference type="Pfam" id="PF00571">
    <property type="entry name" value="CBS"/>
    <property type="match status" value="1"/>
</dbReference>
<dbReference type="InterPro" id="IPR050706">
    <property type="entry name" value="Cyclic-di-GMP_PDE-like"/>
</dbReference>
<dbReference type="InterPro" id="IPR000014">
    <property type="entry name" value="PAS"/>
</dbReference>
<dbReference type="PROSITE" id="PS50883">
    <property type="entry name" value="EAL"/>
    <property type="match status" value="1"/>
</dbReference>
<dbReference type="InterPro" id="IPR001633">
    <property type="entry name" value="EAL_dom"/>
</dbReference>
<dbReference type="InterPro" id="IPR035965">
    <property type="entry name" value="PAS-like_dom_sf"/>
</dbReference>
<evidence type="ECO:0000259" key="1">
    <source>
        <dbReference type="PROSITE" id="PS50112"/>
    </source>
</evidence>
<dbReference type="Pfam" id="PF00563">
    <property type="entry name" value="EAL"/>
    <property type="match status" value="1"/>
</dbReference>
<dbReference type="Gene3D" id="3.30.450.20">
    <property type="entry name" value="PAS domain"/>
    <property type="match status" value="1"/>
</dbReference>
<feature type="domain" description="EAL" evidence="2">
    <location>
        <begin position="415"/>
        <end position="671"/>
    </location>
</feature>
<protein>
    <submittedName>
        <fullName evidence="3">EAL domain-containing protein</fullName>
    </submittedName>
</protein>
<dbReference type="PANTHER" id="PTHR33121">
    <property type="entry name" value="CYCLIC DI-GMP PHOSPHODIESTERASE PDEF"/>
    <property type="match status" value="1"/>
</dbReference>
<dbReference type="SMART" id="SM00091">
    <property type="entry name" value="PAS"/>
    <property type="match status" value="1"/>
</dbReference>
<comment type="caution">
    <text evidence="3">The sequence shown here is derived from an EMBL/GenBank/DDBJ whole genome shotgun (WGS) entry which is preliminary data.</text>
</comment>
<organism evidence="3 4">
    <name type="scientific">Celerinatantimonas yamalensis</name>
    <dbReference type="NCBI Taxonomy" id="559956"/>
    <lineage>
        <taxon>Bacteria</taxon>
        <taxon>Pseudomonadati</taxon>
        <taxon>Pseudomonadota</taxon>
        <taxon>Gammaproteobacteria</taxon>
        <taxon>Celerinatantimonadaceae</taxon>
        <taxon>Celerinatantimonas</taxon>
    </lineage>
</organism>
<dbReference type="CDD" id="cd01948">
    <property type="entry name" value="EAL"/>
    <property type="match status" value="1"/>
</dbReference>
<dbReference type="Pfam" id="PF13426">
    <property type="entry name" value="PAS_9"/>
    <property type="match status" value="1"/>
</dbReference>
<dbReference type="SUPFAM" id="SSF141868">
    <property type="entry name" value="EAL domain-like"/>
    <property type="match status" value="1"/>
</dbReference>
<dbReference type="NCBIfam" id="TIGR00229">
    <property type="entry name" value="sensory_box"/>
    <property type="match status" value="1"/>
</dbReference>
<dbReference type="RefSeq" id="WP_408621780.1">
    <property type="nucleotide sequence ID" value="NZ_JBEQCT010000001.1"/>
</dbReference>
<dbReference type="EMBL" id="JBEQCT010000001">
    <property type="protein sequence ID" value="MFM2483640.1"/>
    <property type="molecule type" value="Genomic_DNA"/>
</dbReference>
<dbReference type="SUPFAM" id="SSF55785">
    <property type="entry name" value="PYP-like sensor domain (PAS domain)"/>
    <property type="match status" value="1"/>
</dbReference>
<dbReference type="SMART" id="SM00052">
    <property type="entry name" value="EAL"/>
    <property type="match status" value="1"/>
</dbReference>
<dbReference type="SUPFAM" id="SSF54631">
    <property type="entry name" value="CBS-domain pair"/>
    <property type="match status" value="1"/>
</dbReference>
<dbReference type="InterPro" id="IPR000644">
    <property type="entry name" value="CBS_dom"/>
</dbReference>
<evidence type="ECO:0000313" key="4">
    <source>
        <dbReference type="Proteomes" id="UP001629953"/>
    </source>
</evidence>
<gene>
    <name evidence="3" type="ORF">ABUE30_00865</name>
</gene>
<dbReference type="CDD" id="cd00130">
    <property type="entry name" value="PAS"/>
    <property type="match status" value="1"/>
</dbReference>
<dbReference type="InterPro" id="IPR046342">
    <property type="entry name" value="CBS_dom_sf"/>
</dbReference>
<dbReference type="Gene3D" id="3.10.580.10">
    <property type="entry name" value="CBS-domain"/>
    <property type="match status" value="1"/>
</dbReference>
<dbReference type="Proteomes" id="UP001629953">
    <property type="component" value="Unassembled WGS sequence"/>
</dbReference>